<dbReference type="Gene3D" id="3.40.50.720">
    <property type="entry name" value="NAD(P)-binding Rossmann-like Domain"/>
    <property type="match status" value="1"/>
</dbReference>
<feature type="domain" description="Ketopantoate reductase C-terminal" evidence="3">
    <location>
        <begin position="205"/>
        <end position="324"/>
    </location>
</feature>
<dbReference type="EMBL" id="CCBQ010000016">
    <property type="protein sequence ID" value="CDO92648.1"/>
    <property type="molecule type" value="Genomic_DNA"/>
</dbReference>
<dbReference type="InterPro" id="IPR013328">
    <property type="entry name" value="6PGD_dom2"/>
</dbReference>
<evidence type="ECO:0000313" key="5">
    <source>
        <dbReference type="Proteomes" id="UP000031516"/>
    </source>
</evidence>
<accession>A0A0A8L3E4</accession>
<proteinExistence type="predicted"/>
<evidence type="ECO:0000256" key="1">
    <source>
        <dbReference type="SAM" id="Phobius"/>
    </source>
</evidence>
<dbReference type="Pfam" id="PF02558">
    <property type="entry name" value="ApbA"/>
    <property type="match status" value="1"/>
</dbReference>
<dbReference type="FunFam" id="1.10.1040.10:FF:000017">
    <property type="entry name" value="2-dehydropantoate 2-reductase"/>
    <property type="match status" value="1"/>
</dbReference>
<gene>
    <name evidence="4" type="ORF">KLDO_g964</name>
</gene>
<reference evidence="4 5" key="1">
    <citation type="submission" date="2014-03" db="EMBL/GenBank/DDBJ databases">
        <title>The genome of Kluyveromyces dobzhanskii.</title>
        <authorList>
            <person name="Nystedt B."/>
            <person name="Astrom S."/>
        </authorList>
    </citation>
    <scope>NUCLEOTIDE SEQUENCE [LARGE SCALE GENOMIC DNA]</scope>
    <source>
        <strain evidence="4 5">CBS 2104</strain>
    </source>
</reference>
<dbReference type="AlphaFoldDB" id="A0A0A8L3E4"/>
<dbReference type="InterPro" id="IPR008927">
    <property type="entry name" value="6-PGluconate_DH-like_C_sf"/>
</dbReference>
<organism evidence="4 5">
    <name type="scientific">Kluyveromyces dobzhanskii CBS 2104</name>
    <dbReference type="NCBI Taxonomy" id="1427455"/>
    <lineage>
        <taxon>Eukaryota</taxon>
        <taxon>Fungi</taxon>
        <taxon>Dikarya</taxon>
        <taxon>Ascomycota</taxon>
        <taxon>Saccharomycotina</taxon>
        <taxon>Saccharomycetes</taxon>
        <taxon>Saccharomycetales</taxon>
        <taxon>Saccharomycetaceae</taxon>
        <taxon>Kluyveromyces</taxon>
    </lineage>
</organism>
<dbReference type="OrthoDB" id="3609at2759"/>
<dbReference type="InterPro" id="IPR051402">
    <property type="entry name" value="KPR-Related"/>
</dbReference>
<dbReference type="PANTHER" id="PTHR21708">
    <property type="entry name" value="PROBABLE 2-DEHYDROPANTOATE 2-REDUCTASE"/>
    <property type="match status" value="1"/>
</dbReference>
<protein>
    <submittedName>
        <fullName evidence="4">WGS project CCBQ000000000 data, contig 00012</fullName>
    </submittedName>
</protein>
<keyword evidence="1" id="KW-0812">Transmembrane</keyword>
<keyword evidence="1" id="KW-1133">Transmembrane helix</keyword>
<feature type="domain" description="Ketopantoate reductase N-terminal" evidence="2">
    <location>
        <begin position="11"/>
        <end position="170"/>
    </location>
</feature>
<dbReference type="PANTHER" id="PTHR21708:SF30">
    <property type="entry name" value="2-DEHYDROPANTOATE 2-REDUCTASE-RELATED"/>
    <property type="match status" value="1"/>
</dbReference>
<feature type="transmembrane region" description="Helical" evidence="1">
    <location>
        <begin position="12"/>
        <end position="31"/>
    </location>
</feature>
<dbReference type="Pfam" id="PF08546">
    <property type="entry name" value="ApbA_C"/>
    <property type="match status" value="1"/>
</dbReference>
<dbReference type="SUPFAM" id="SSF48179">
    <property type="entry name" value="6-phosphogluconate dehydrogenase C-terminal domain-like"/>
    <property type="match status" value="1"/>
</dbReference>
<dbReference type="InterPro" id="IPR013332">
    <property type="entry name" value="KPR_N"/>
</dbReference>
<keyword evidence="1" id="KW-0472">Membrane</keyword>
<evidence type="ECO:0000259" key="3">
    <source>
        <dbReference type="Pfam" id="PF08546"/>
    </source>
</evidence>
<name>A0A0A8L3E4_9SACH</name>
<sequence>MGSTEEKKTNVLLIGSGGVGTIVAYGIDYVGKSRLDIVVRRDYDAVSKKGYDIDSCDYGQISGWKPDNIFASTDAAGEQAKASGLKYDFIVICTKNLPDVLKLEDVVAPVVTEEHTTFVLMQNGFDLARPFFAKYPKNVVVSGVSHIGSHNHNGKVKQTQQDRTYIAYFENPNLGPQIQEQKTKQFISIYSNDKNSCGYYPSAKHNRYMKLVYNSTMNTVCALTGVDTGRLEYSGGLERISIPAMREVVAVAKADGVDLPDDCISHAIHSDDGDWFTPSMAVDVQKGNPIELEVIVGNLLTVARELKVQTPTLDILYELLRVVQFRLKENQGLISLPEKRPIHDKFWS</sequence>
<dbReference type="Proteomes" id="UP000031516">
    <property type="component" value="Unassembled WGS sequence"/>
</dbReference>
<dbReference type="GO" id="GO:0005737">
    <property type="term" value="C:cytoplasm"/>
    <property type="evidence" value="ECO:0007669"/>
    <property type="project" value="TreeGrafter"/>
</dbReference>
<comment type="caution">
    <text evidence="4">The sequence shown here is derived from an EMBL/GenBank/DDBJ whole genome shotgun (WGS) entry which is preliminary data.</text>
</comment>
<evidence type="ECO:0000259" key="2">
    <source>
        <dbReference type="Pfam" id="PF02558"/>
    </source>
</evidence>
<dbReference type="InterPro" id="IPR013752">
    <property type="entry name" value="KPA_reductase"/>
</dbReference>
<dbReference type="Gene3D" id="1.10.1040.10">
    <property type="entry name" value="N-(1-d-carboxylethyl)-l-norvaline Dehydrogenase, domain 2"/>
    <property type="match status" value="1"/>
</dbReference>
<keyword evidence="5" id="KW-1185">Reference proteome</keyword>
<evidence type="ECO:0000313" key="4">
    <source>
        <dbReference type="EMBL" id="CDO92648.1"/>
    </source>
</evidence>